<feature type="transmembrane region" description="Helical" evidence="6">
    <location>
        <begin position="244"/>
        <end position="264"/>
    </location>
</feature>
<evidence type="ECO:0000256" key="5">
    <source>
        <dbReference type="ARBA" id="ARBA00023136"/>
    </source>
</evidence>
<protein>
    <recommendedName>
        <fullName evidence="6">Gustatory receptor</fullName>
    </recommendedName>
</protein>
<proteinExistence type="inferred from homology"/>
<feature type="transmembrane region" description="Helical" evidence="6">
    <location>
        <begin position="160"/>
        <end position="183"/>
    </location>
</feature>
<evidence type="ECO:0000313" key="7">
    <source>
        <dbReference type="EMBL" id="CAI6354146.1"/>
    </source>
</evidence>
<sequence length="401" mass="46940">MTTNFHITVKPILFVSKCMGLIDISYTVEPSGFLVRNKNSNVLKLLEIARIIVLLICTRIYFNQYEPEIHILQIINIVQFWNTIIAARLSTILIIKFINGIVEFDQTITPLSTNMLIPQRTWTKKHWNTILISLFTYFIGFKFLQIYFNSFKIGNIALRIQHLIFTVPFIMDYVITISSCFFLQNMYARFQTLNDIWKCLPADLVPISDQWTHIEIVVFMENTRLLHAELCDLLKMFTLGYGRMLLGLFIFSFINMLFSIYIIINNRALSGSYSTNNYSRILPLMFNVQIITFLMSIIIFASFINEKRLKIISYLRLYRISNLHFDIKRQIKMFINQISVCDSDRISAFGFFEINLNLVTSILVLLISGIITLIQMKDHPMILKLNNDTYSFFANFTSKKI</sequence>
<dbReference type="InterPro" id="IPR013604">
    <property type="entry name" value="7TM_chemorcpt"/>
</dbReference>
<dbReference type="GO" id="GO:0050909">
    <property type="term" value="P:sensory perception of taste"/>
    <property type="evidence" value="ECO:0007669"/>
    <property type="project" value="InterPro"/>
</dbReference>
<gene>
    <name evidence="7" type="ORF">MEUPH1_LOCUS10186</name>
</gene>
<evidence type="ECO:0000256" key="3">
    <source>
        <dbReference type="ARBA" id="ARBA00022692"/>
    </source>
</evidence>
<dbReference type="GO" id="GO:0005886">
    <property type="term" value="C:plasma membrane"/>
    <property type="evidence" value="ECO:0007669"/>
    <property type="project" value="UniProtKB-SubCell"/>
</dbReference>
<dbReference type="Pfam" id="PF08395">
    <property type="entry name" value="7tm_7"/>
    <property type="match status" value="1"/>
</dbReference>
<keyword evidence="6" id="KW-0675">Receptor</keyword>
<comment type="similarity">
    <text evidence="6">Belongs to the insect chemoreceptor superfamily. Gustatory receptor (GR) family.</text>
</comment>
<dbReference type="Proteomes" id="UP001160148">
    <property type="component" value="Unassembled WGS sequence"/>
</dbReference>
<feature type="transmembrane region" description="Helical" evidence="6">
    <location>
        <begin position="354"/>
        <end position="376"/>
    </location>
</feature>
<evidence type="ECO:0000256" key="4">
    <source>
        <dbReference type="ARBA" id="ARBA00022989"/>
    </source>
</evidence>
<keyword evidence="2 6" id="KW-1003">Cell membrane</keyword>
<keyword evidence="4 6" id="KW-1133">Transmembrane helix</keyword>
<dbReference type="AlphaFoldDB" id="A0AAV0WF02"/>
<reference evidence="7 8" key="1">
    <citation type="submission" date="2023-01" db="EMBL/GenBank/DDBJ databases">
        <authorList>
            <person name="Whitehead M."/>
        </authorList>
    </citation>
    <scope>NUCLEOTIDE SEQUENCE [LARGE SCALE GENOMIC DNA]</scope>
</reference>
<organism evidence="7 8">
    <name type="scientific">Macrosiphum euphorbiae</name>
    <name type="common">potato aphid</name>
    <dbReference type="NCBI Taxonomy" id="13131"/>
    <lineage>
        <taxon>Eukaryota</taxon>
        <taxon>Metazoa</taxon>
        <taxon>Ecdysozoa</taxon>
        <taxon>Arthropoda</taxon>
        <taxon>Hexapoda</taxon>
        <taxon>Insecta</taxon>
        <taxon>Pterygota</taxon>
        <taxon>Neoptera</taxon>
        <taxon>Paraneoptera</taxon>
        <taxon>Hemiptera</taxon>
        <taxon>Sternorrhyncha</taxon>
        <taxon>Aphidomorpha</taxon>
        <taxon>Aphidoidea</taxon>
        <taxon>Aphididae</taxon>
        <taxon>Macrosiphini</taxon>
        <taxon>Macrosiphum</taxon>
    </lineage>
</organism>
<comment type="caution">
    <text evidence="7">The sequence shown here is derived from an EMBL/GenBank/DDBJ whole genome shotgun (WGS) entry which is preliminary data.</text>
</comment>
<evidence type="ECO:0000256" key="6">
    <source>
        <dbReference type="RuleBase" id="RU363108"/>
    </source>
</evidence>
<accession>A0AAV0WF02</accession>
<evidence type="ECO:0000256" key="1">
    <source>
        <dbReference type="ARBA" id="ARBA00004651"/>
    </source>
</evidence>
<evidence type="ECO:0000313" key="8">
    <source>
        <dbReference type="Proteomes" id="UP001160148"/>
    </source>
</evidence>
<dbReference type="EMBL" id="CARXXK010000002">
    <property type="protein sequence ID" value="CAI6354146.1"/>
    <property type="molecule type" value="Genomic_DNA"/>
</dbReference>
<comment type="function">
    <text evidence="6">Gustatory receptor which mediates acceptance or avoidance behavior, depending on its substrates.</text>
</comment>
<feature type="transmembrane region" description="Helical" evidence="6">
    <location>
        <begin position="127"/>
        <end position="148"/>
    </location>
</feature>
<dbReference type="GO" id="GO:0007165">
    <property type="term" value="P:signal transduction"/>
    <property type="evidence" value="ECO:0007669"/>
    <property type="project" value="UniProtKB-KW"/>
</dbReference>
<keyword evidence="6" id="KW-0807">Transducer</keyword>
<name>A0AAV0WF02_9HEMI</name>
<keyword evidence="3 6" id="KW-0812">Transmembrane</keyword>
<comment type="subcellular location">
    <subcellularLocation>
        <location evidence="1 6">Cell membrane</location>
        <topology evidence="1 6">Multi-pass membrane protein</topology>
    </subcellularLocation>
</comment>
<keyword evidence="5 6" id="KW-0472">Membrane</keyword>
<feature type="transmembrane region" description="Helical" evidence="6">
    <location>
        <begin position="284"/>
        <end position="304"/>
    </location>
</feature>
<keyword evidence="8" id="KW-1185">Reference proteome</keyword>
<evidence type="ECO:0000256" key="2">
    <source>
        <dbReference type="ARBA" id="ARBA00022475"/>
    </source>
</evidence>
<comment type="caution">
    <text evidence="6">Lacks conserved residue(s) required for the propagation of feature annotation.</text>
</comment>